<sequence>MARRALIKPWNLLFHVLKSFSKSPYGNDVVSWFLLLLLQNRFLLHVVLLHVLLPSLGSGAGEDPKTNLIAKGGLIGLAAATEGSNRIDLRGRDLRNEPYLYFPGLRTDNCDARNASERSKSVKLIKARHGVASPCYMVDGGRLERGWLEDDQRRCEVMEQWFSYGVYLVESFDYEVRK</sequence>
<gene>
    <name evidence="1" type="ORF">RIF29_39550</name>
</gene>
<dbReference type="EMBL" id="JAYWIO010000008">
    <property type="protein sequence ID" value="KAK7244724.1"/>
    <property type="molecule type" value="Genomic_DNA"/>
</dbReference>
<organism evidence="1 2">
    <name type="scientific">Crotalaria pallida</name>
    <name type="common">Smooth rattlebox</name>
    <name type="synonym">Crotalaria striata</name>
    <dbReference type="NCBI Taxonomy" id="3830"/>
    <lineage>
        <taxon>Eukaryota</taxon>
        <taxon>Viridiplantae</taxon>
        <taxon>Streptophyta</taxon>
        <taxon>Embryophyta</taxon>
        <taxon>Tracheophyta</taxon>
        <taxon>Spermatophyta</taxon>
        <taxon>Magnoliopsida</taxon>
        <taxon>eudicotyledons</taxon>
        <taxon>Gunneridae</taxon>
        <taxon>Pentapetalae</taxon>
        <taxon>rosids</taxon>
        <taxon>fabids</taxon>
        <taxon>Fabales</taxon>
        <taxon>Fabaceae</taxon>
        <taxon>Papilionoideae</taxon>
        <taxon>50 kb inversion clade</taxon>
        <taxon>genistoids sensu lato</taxon>
        <taxon>core genistoids</taxon>
        <taxon>Crotalarieae</taxon>
        <taxon>Crotalaria</taxon>
    </lineage>
</organism>
<protein>
    <submittedName>
        <fullName evidence="1">Uncharacterized protein</fullName>
    </submittedName>
</protein>
<accession>A0AAN9HPQ1</accession>
<comment type="caution">
    <text evidence="1">The sequence shown here is derived from an EMBL/GenBank/DDBJ whole genome shotgun (WGS) entry which is preliminary data.</text>
</comment>
<keyword evidence="2" id="KW-1185">Reference proteome</keyword>
<dbReference type="AlphaFoldDB" id="A0AAN9HPQ1"/>
<dbReference type="Proteomes" id="UP001372338">
    <property type="component" value="Unassembled WGS sequence"/>
</dbReference>
<name>A0AAN9HPQ1_CROPI</name>
<reference evidence="1 2" key="1">
    <citation type="submission" date="2024-01" db="EMBL/GenBank/DDBJ databases">
        <title>The genomes of 5 underutilized Papilionoideae crops provide insights into root nodulation and disease resistanc.</title>
        <authorList>
            <person name="Yuan L."/>
        </authorList>
    </citation>
    <scope>NUCLEOTIDE SEQUENCE [LARGE SCALE GENOMIC DNA]</scope>
    <source>
        <strain evidence="1">ZHUSHIDOU_FW_LH</strain>
        <tissue evidence="1">Leaf</tissue>
    </source>
</reference>
<proteinExistence type="predicted"/>
<evidence type="ECO:0000313" key="1">
    <source>
        <dbReference type="EMBL" id="KAK7244724.1"/>
    </source>
</evidence>
<evidence type="ECO:0000313" key="2">
    <source>
        <dbReference type="Proteomes" id="UP001372338"/>
    </source>
</evidence>